<accession>A0A8A1M3W6</accession>
<evidence type="ECO:0000256" key="1">
    <source>
        <dbReference type="SAM" id="MobiDB-lite"/>
    </source>
</evidence>
<feature type="region of interest" description="Disordered" evidence="1">
    <location>
        <begin position="1"/>
        <end position="39"/>
    </location>
</feature>
<sequence length="105" mass="12402">MPSPNKNPSQKVKLVRRQLPKSNNPPCPPREDNPQIGEIFHRPPYLRTHEYQIRREKAPQRRTTMPFFYSKRIGGKHVSTGVTVDRHGVHRSPWIFRIGRCMCFK</sequence>
<evidence type="ECO:0000313" key="2">
    <source>
        <dbReference type="EMBL" id="QSS58877.1"/>
    </source>
</evidence>
<dbReference type="EMBL" id="CP069109">
    <property type="protein sequence ID" value="QSS58877.1"/>
    <property type="molecule type" value="Genomic_DNA"/>
</dbReference>
<feature type="compositionally biased region" description="Polar residues" evidence="1">
    <location>
        <begin position="1"/>
        <end position="10"/>
    </location>
</feature>
<dbReference type="AlphaFoldDB" id="A0A8A1M3W6"/>
<proteinExistence type="predicted"/>
<organism evidence="2 3">
    <name type="scientific">Ajellomyces capsulatus</name>
    <name type="common">Darling's disease fungus</name>
    <name type="synonym">Histoplasma capsulatum</name>
    <dbReference type="NCBI Taxonomy" id="5037"/>
    <lineage>
        <taxon>Eukaryota</taxon>
        <taxon>Fungi</taxon>
        <taxon>Dikarya</taxon>
        <taxon>Ascomycota</taxon>
        <taxon>Pezizomycotina</taxon>
        <taxon>Eurotiomycetes</taxon>
        <taxon>Eurotiomycetidae</taxon>
        <taxon>Onygenales</taxon>
        <taxon>Ajellomycetaceae</taxon>
        <taxon>Histoplasma</taxon>
    </lineage>
</organism>
<dbReference type="VEuPathDB" id="FungiDB:I7I51_08307"/>
<evidence type="ECO:0000313" key="3">
    <source>
        <dbReference type="Proteomes" id="UP000663671"/>
    </source>
</evidence>
<gene>
    <name evidence="2" type="ORF">I7I51_08307</name>
</gene>
<dbReference type="Proteomes" id="UP000663671">
    <property type="component" value="Chromosome 2"/>
</dbReference>
<name>A0A8A1M3W6_AJECA</name>
<protein>
    <submittedName>
        <fullName evidence="2">Uncharacterized protein</fullName>
    </submittedName>
</protein>
<reference evidence="2" key="1">
    <citation type="submission" date="2021-01" db="EMBL/GenBank/DDBJ databases">
        <title>Chromosome-level genome assembly of a human fungal pathogen reveals clustering of transcriptionally co-regulated genes.</title>
        <authorList>
            <person name="Voorhies M."/>
            <person name="Cohen S."/>
            <person name="Shea T.P."/>
            <person name="Petrus S."/>
            <person name="Munoz J.F."/>
            <person name="Poplawski S."/>
            <person name="Goldman W.E."/>
            <person name="Michael T."/>
            <person name="Cuomo C.A."/>
            <person name="Sil A."/>
            <person name="Beyhan S."/>
        </authorList>
    </citation>
    <scope>NUCLEOTIDE SEQUENCE</scope>
    <source>
        <strain evidence="2">WU24</strain>
    </source>
</reference>
<dbReference type="OrthoDB" id="4774177at2759"/>